<reference evidence="2 3" key="1">
    <citation type="submission" date="2016-10" db="EMBL/GenBank/DDBJ databases">
        <authorList>
            <person name="de Groot N.N."/>
        </authorList>
    </citation>
    <scope>NUCLEOTIDE SEQUENCE [LARGE SCALE GENOMIC DNA]</scope>
    <source>
        <strain evidence="2 3">EP1-55-1</strain>
    </source>
</reference>
<name>A0A1I5N508_9BACT</name>
<protein>
    <submittedName>
        <fullName evidence="2">FIST N domain-containing protein</fullName>
    </submittedName>
</protein>
<accession>A0A1I5N508</accession>
<proteinExistence type="predicted"/>
<evidence type="ECO:0000313" key="3">
    <source>
        <dbReference type="Proteomes" id="UP000199227"/>
    </source>
</evidence>
<dbReference type="InterPro" id="IPR019494">
    <property type="entry name" value="FIST_C"/>
</dbReference>
<dbReference type="SMART" id="SM01204">
    <property type="entry name" value="FIST_C"/>
    <property type="match status" value="1"/>
</dbReference>
<evidence type="ECO:0000259" key="1">
    <source>
        <dbReference type="SMART" id="SM01204"/>
    </source>
</evidence>
<dbReference type="STRING" id="223786.SAMN05216234_10839"/>
<sequence length="383" mass="43765">MKSKIYVSHQHSVELCMEELYKSMKKDFKNSCNFYFFAIHPSFSIDEIIPSIDKFFNTDKYVAFHAINSFKNNEIHQNSIVMCCIKFQNRGNVKVFYVEDIENNVNGNVLDICSNYLNNNRNSFHILLAGLANGRFGTFLDNLSKMVENDVVSNFVGGISSGFDVNGETLTYQFTGGKVIKNGLVIVTFENVKGAIEVSLGFQPYGVTYEAEETNGYDLYSVVNSKKFIEVVNRILRGIKNPEVKHLWYAPLYMIDDQSGYVATLRTIKEIRDDHVVLFGPIKNGDKFKLSFAIPEDLIDEDKNAAVRLKKRVDESEIAFNFSCIARQYIMEDKSIEEPKIYSDILGTNLFGFFTFGEIGPDKKFKKIKLYNETSLLVAMREL</sequence>
<dbReference type="EMBL" id="FOXB01000008">
    <property type="protein sequence ID" value="SFP16351.1"/>
    <property type="molecule type" value="Genomic_DNA"/>
</dbReference>
<dbReference type="InterPro" id="IPR013702">
    <property type="entry name" value="FIST_domain_N"/>
</dbReference>
<dbReference type="AlphaFoldDB" id="A0A1I5N508"/>
<dbReference type="Pfam" id="PF08495">
    <property type="entry name" value="FIST"/>
    <property type="match status" value="1"/>
</dbReference>
<organism evidence="2 3">
    <name type="scientific">Hydrogenimonas thermophila</name>
    <dbReference type="NCBI Taxonomy" id="223786"/>
    <lineage>
        <taxon>Bacteria</taxon>
        <taxon>Pseudomonadati</taxon>
        <taxon>Campylobacterota</taxon>
        <taxon>Epsilonproteobacteria</taxon>
        <taxon>Campylobacterales</taxon>
        <taxon>Hydrogenimonadaceae</taxon>
        <taxon>Hydrogenimonas</taxon>
    </lineage>
</organism>
<gene>
    <name evidence="2" type="ORF">SAMN05216234_10839</name>
</gene>
<feature type="domain" description="FIST C-domain" evidence="1">
    <location>
        <begin position="228"/>
        <end position="362"/>
    </location>
</feature>
<keyword evidence="3" id="KW-1185">Reference proteome</keyword>
<dbReference type="OrthoDB" id="343514at2"/>
<evidence type="ECO:0000313" key="2">
    <source>
        <dbReference type="EMBL" id="SFP16351.1"/>
    </source>
</evidence>
<dbReference type="Proteomes" id="UP000199227">
    <property type="component" value="Unassembled WGS sequence"/>
</dbReference>
<dbReference type="Pfam" id="PF10442">
    <property type="entry name" value="FIST_C"/>
    <property type="match status" value="1"/>
</dbReference>
<dbReference type="RefSeq" id="WP_092911518.1">
    <property type="nucleotide sequence ID" value="NZ_CP136592.1"/>
</dbReference>